<dbReference type="InterPro" id="IPR027588">
    <property type="entry name" value="XXXCH_dom_fam"/>
</dbReference>
<evidence type="ECO:0000313" key="1">
    <source>
        <dbReference type="EMBL" id="SKA83483.1"/>
    </source>
</evidence>
<dbReference type="NCBIfam" id="TIGR04358">
    <property type="entry name" value="XXXCH_domain"/>
    <property type="match status" value="1"/>
</dbReference>
<accession>A0A1T4X1F9</accession>
<protein>
    <submittedName>
        <fullName evidence="1">XXXCH domain-containing protein</fullName>
    </submittedName>
</protein>
<organism evidence="1 2">
    <name type="scientific">Desulfobaculum bizertense DSM 18034</name>
    <dbReference type="NCBI Taxonomy" id="1121442"/>
    <lineage>
        <taxon>Bacteria</taxon>
        <taxon>Pseudomonadati</taxon>
        <taxon>Thermodesulfobacteriota</taxon>
        <taxon>Desulfovibrionia</taxon>
        <taxon>Desulfovibrionales</taxon>
        <taxon>Desulfovibrionaceae</taxon>
        <taxon>Desulfobaculum</taxon>
    </lineage>
</organism>
<proteinExistence type="predicted"/>
<dbReference type="EMBL" id="FUYA01000015">
    <property type="protein sequence ID" value="SKA83483.1"/>
    <property type="molecule type" value="Genomic_DNA"/>
</dbReference>
<evidence type="ECO:0000313" key="2">
    <source>
        <dbReference type="Proteomes" id="UP000189733"/>
    </source>
</evidence>
<sequence>MDFQTLKGNMDEVFERILDKTNHGEQPELKDAQEFVRLCRLLHMQASEEWAAEAEDFAHLAEKFLQVLKEDDLQESIVIVESLDAAKDYCHRMFSL</sequence>
<keyword evidence="2" id="KW-1185">Reference proteome</keyword>
<dbReference type="AlphaFoldDB" id="A0A1T4X1F9"/>
<dbReference type="Proteomes" id="UP000189733">
    <property type="component" value="Unassembled WGS sequence"/>
</dbReference>
<name>A0A1T4X1F9_9BACT</name>
<reference evidence="1 2" key="1">
    <citation type="submission" date="2017-02" db="EMBL/GenBank/DDBJ databases">
        <authorList>
            <person name="Peterson S.W."/>
        </authorList>
    </citation>
    <scope>NUCLEOTIDE SEQUENCE [LARGE SCALE GENOMIC DNA]</scope>
    <source>
        <strain evidence="1 2">DSM 18034</strain>
    </source>
</reference>
<dbReference type="RefSeq" id="WP_078686158.1">
    <property type="nucleotide sequence ID" value="NZ_FUYA01000015.1"/>
</dbReference>
<dbReference type="STRING" id="1121442.SAMN02745702_02894"/>
<gene>
    <name evidence="1" type="ORF">SAMN02745702_02894</name>
</gene>
<dbReference type="OrthoDB" id="5457693at2"/>